<evidence type="ECO:0000256" key="4">
    <source>
        <dbReference type="ARBA" id="ARBA00023157"/>
    </source>
</evidence>
<feature type="domain" description="Chitin-binding type-2" evidence="7">
    <location>
        <begin position="307"/>
        <end position="365"/>
    </location>
</feature>
<evidence type="ECO:0000256" key="6">
    <source>
        <dbReference type="SAM" id="Phobius"/>
    </source>
</evidence>
<keyword evidence="6" id="KW-0472">Membrane</keyword>
<gene>
    <name evidence="8" type="ORF">QLX08_001275</name>
</gene>
<feature type="domain" description="Chitin-binding type-2" evidence="7">
    <location>
        <begin position="383"/>
        <end position="444"/>
    </location>
</feature>
<dbReference type="EMBL" id="JAWNGG020000016">
    <property type="protein sequence ID" value="KAK9308859.1"/>
    <property type="molecule type" value="Genomic_DNA"/>
</dbReference>
<evidence type="ECO:0000256" key="5">
    <source>
        <dbReference type="ARBA" id="ARBA00023180"/>
    </source>
</evidence>
<keyword evidence="6" id="KW-1133">Transmembrane helix</keyword>
<evidence type="ECO:0000313" key="8">
    <source>
        <dbReference type="EMBL" id="KAK9308859.1"/>
    </source>
</evidence>
<keyword evidence="6" id="KW-0812">Transmembrane</keyword>
<feature type="transmembrane region" description="Helical" evidence="6">
    <location>
        <begin position="6"/>
        <end position="22"/>
    </location>
</feature>
<comment type="caution">
    <text evidence="8">The sequence shown here is derived from an EMBL/GenBank/DDBJ whole genome shotgun (WGS) entry which is preliminary data.</text>
</comment>
<dbReference type="AlphaFoldDB" id="A0AAW1AFF3"/>
<evidence type="ECO:0000256" key="1">
    <source>
        <dbReference type="ARBA" id="ARBA00022669"/>
    </source>
</evidence>
<dbReference type="PANTHER" id="PTHR23301">
    <property type="entry name" value="CHITIN BINDING PERITROPHIN-A"/>
    <property type="match status" value="1"/>
</dbReference>
<dbReference type="InterPro" id="IPR002557">
    <property type="entry name" value="Chitin-bd_dom"/>
</dbReference>
<keyword evidence="4" id="KW-1015">Disulfide bond</keyword>
<feature type="domain" description="Chitin-binding type-2" evidence="7">
    <location>
        <begin position="213"/>
        <end position="275"/>
    </location>
</feature>
<dbReference type="PANTHER" id="PTHR23301:SF0">
    <property type="entry name" value="CHITIN-BINDING TYPE-2 DOMAIN-CONTAINING PROTEIN-RELATED"/>
    <property type="match status" value="1"/>
</dbReference>
<dbReference type="SUPFAM" id="SSF57625">
    <property type="entry name" value="Invertebrate chitin-binding proteins"/>
    <property type="match status" value="4"/>
</dbReference>
<dbReference type="Pfam" id="PF01607">
    <property type="entry name" value="CBM_14"/>
    <property type="match status" value="2"/>
</dbReference>
<feature type="domain" description="Chitin-binding type-2" evidence="7">
    <location>
        <begin position="45"/>
        <end position="107"/>
    </location>
</feature>
<keyword evidence="9" id="KW-1185">Reference proteome</keyword>
<dbReference type="PROSITE" id="PS50940">
    <property type="entry name" value="CHIT_BIND_II"/>
    <property type="match status" value="4"/>
</dbReference>
<keyword evidence="2" id="KW-0732">Signal</keyword>
<dbReference type="Gene3D" id="2.170.140.10">
    <property type="entry name" value="Chitin binding domain"/>
    <property type="match status" value="4"/>
</dbReference>
<dbReference type="InterPro" id="IPR051940">
    <property type="entry name" value="Chitin_bind-dev_reg"/>
</dbReference>
<keyword evidence="5" id="KW-0325">Glycoprotein</keyword>
<evidence type="ECO:0000256" key="2">
    <source>
        <dbReference type="ARBA" id="ARBA00022729"/>
    </source>
</evidence>
<dbReference type="InterPro" id="IPR036508">
    <property type="entry name" value="Chitin-bd_dom_sf"/>
</dbReference>
<dbReference type="GO" id="GO:0008061">
    <property type="term" value="F:chitin binding"/>
    <property type="evidence" value="ECO:0007669"/>
    <property type="project" value="UniProtKB-KW"/>
</dbReference>
<sequence>MWANIYAISVLCVIGTSATWINKMDRNVKRPRNSVEVPQKYGEINFDCVESGIFADSNNCKRFHKCDTLFGVHRLANTFDCFGDRVYSINKKKCVYREDSDRPECSAQLPSLYNQGIEDIKRNLLGQKIVKTSDDDVSDDSTINVDTNIDLYEDDPMDSDDDTYTTVSYEIESKVSDNDREMEIPSFENEEKDPDSFTYVTTTENEDTVTSEKQTCVRDGFFPDPEDCSKFYRCVVVGPILVKHEFSCPLGTFWDNQKITCNFPDQIQNSGTCKRSENSSIAEFAKFLTPRIEDSFTIGDLSKERFTIVCPSGFRQHSRYCNLFYQCIVNNEMQGSVIMFGCPDGTIFDQERLLCVLDVINDCTKFEFDEQPNSIIILHPANEVICPGEGQFPYSKFCTSKYFKCVRNEDGILEGYLVDCPIGNVYSSLSNYCVPPTLYRHCTDYYQV</sequence>
<protein>
    <recommendedName>
        <fullName evidence="7">Chitin-binding type-2 domain-containing protein</fullName>
    </recommendedName>
</protein>
<evidence type="ECO:0000313" key="9">
    <source>
        <dbReference type="Proteomes" id="UP001432146"/>
    </source>
</evidence>
<keyword evidence="3" id="KW-0677">Repeat</keyword>
<name>A0AAW1AFF3_9HYME</name>
<proteinExistence type="predicted"/>
<evidence type="ECO:0000256" key="3">
    <source>
        <dbReference type="ARBA" id="ARBA00022737"/>
    </source>
</evidence>
<keyword evidence="1" id="KW-0147">Chitin-binding</keyword>
<dbReference type="GO" id="GO:0005576">
    <property type="term" value="C:extracellular region"/>
    <property type="evidence" value="ECO:0007669"/>
    <property type="project" value="InterPro"/>
</dbReference>
<accession>A0AAW1AFF3</accession>
<reference evidence="8 9" key="1">
    <citation type="submission" date="2024-05" db="EMBL/GenBank/DDBJ databases">
        <title>The nuclear and mitochondrial genome assemblies of Tetragonisca angustula (Apidae: Meliponini), a tiny yet remarkable pollinator in the Neotropics.</title>
        <authorList>
            <person name="Ferrari R."/>
            <person name="Ricardo P.C."/>
            <person name="Dias F.C."/>
            <person name="Araujo N.S."/>
            <person name="Soares D.O."/>
            <person name="Zhou Q.-S."/>
            <person name="Zhu C.-D."/>
            <person name="Coutinho L."/>
            <person name="Airas M.C."/>
            <person name="Batista T.M."/>
        </authorList>
    </citation>
    <scope>NUCLEOTIDE SEQUENCE [LARGE SCALE GENOMIC DNA]</scope>
    <source>
        <strain evidence="8">ASF017062</strain>
        <tissue evidence="8">Abdomen</tissue>
    </source>
</reference>
<organism evidence="8 9">
    <name type="scientific">Tetragonisca angustula</name>
    <dbReference type="NCBI Taxonomy" id="166442"/>
    <lineage>
        <taxon>Eukaryota</taxon>
        <taxon>Metazoa</taxon>
        <taxon>Ecdysozoa</taxon>
        <taxon>Arthropoda</taxon>
        <taxon>Hexapoda</taxon>
        <taxon>Insecta</taxon>
        <taxon>Pterygota</taxon>
        <taxon>Neoptera</taxon>
        <taxon>Endopterygota</taxon>
        <taxon>Hymenoptera</taxon>
        <taxon>Apocrita</taxon>
        <taxon>Aculeata</taxon>
        <taxon>Apoidea</taxon>
        <taxon>Anthophila</taxon>
        <taxon>Apidae</taxon>
        <taxon>Tetragonisca</taxon>
    </lineage>
</organism>
<dbReference type="SMART" id="SM00494">
    <property type="entry name" value="ChtBD2"/>
    <property type="match status" value="4"/>
</dbReference>
<evidence type="ECO:0000259" key="7">
    <source>
        <dbReference type="PROSITE" id="PS50940"/>
    </source>
</evidence>
<dbReference type="Proteomes" id="UP001432146">
    <property type="component" value="Unassembled WGS sequence"/>
</dbReference>